<keyword evidence="2" id="KW-1185">Reference proteome</keyword>
<evidence type="ECO:0000313" key="1">
    <source>
        <dbReference type="EMBL" id="GFN96299.1"/>
    </source>
</evidence>
<comment type="caution">
    <text evidence="1">The sequence shown here is derived from an EMBL/GenBank/DDBJ whole genome shotgun (WGS) entry which is preliminary data.</text>
</comment>
<protein>
    <submittedName>
        <fullName evidence="1">Uncharacterized protein</fullName>
    </submittedName>
</protein>
<dbReference type="EMBL" id="BLXT01002667">
    <property type="protein sequence ID" value="GFN96299.1"/>
    <property type="molecule type" value="Genomic_DNA"/>
</dbReference>
<accession>A0AAV3ZME0</accession>
<reference evidence="1 2" key="1">
    <citation type="journal article" date="2021" name="Elife">
        <title>Chloroplast acquisition without the gene transfer in kleptoplastic sea slugs, Plakobranchus ocellatus.</title>
        <authorList>
            <person name="Maeda T."/>
            <person name="Takahashi S."/>
            <person name="Yoshida T."/>
            <person name="Shimamura S."/>
            <person name="Takaki Y."/>
            <person name="Nagai Y."/>
            <person name="Toyoda A."/>
            <person name="Suzuki Y."/>
            <person name="Arimoto A."/>
            <person name="Ishii H."/>
            <person name="Satoh N."/>
            <person name="Nishiyama T."/>
            <person name="Hasebe M."/>
            <person name="Maruyama T."/>
            <person name="Minagawa J."/>
            <person name="Obokata J."/>
            <person name="Shigenobu S."/>
        </authorList>
    </citation>
    <scope>NUCLEOTIDE SEQUENCE [LARGE SCALE GENOMIC DNA]</scope>
</reference>
<proteinExistence type="predicted"/>
<name>A0AAV3ZME0_9GAST</name>
<dbReference type="AlphaFoldDB" id="A0AAV3ZME0"/>
<gene>
    <name evidence="1" type="ORF">PoB_002280500</name>
</gene>
<dbReference type="Proteomes" id="UP000735302">
    <property type="component" value="Unassembled WGS sequence"/>
</dbReference>
<sequence length="112" mass="12213">MSLRSERSGMSRGSNRLSRSLATEVMVDAVMEAGNPTRTSMFTDVNAMEVQRASEVTKIGVQRVTDVTVAVIWSVKEGIEVTEVTRVSLGGHRCDCCQSPALYGGDEPQMWS</sequence>
<evidence type="ECO:0000313" key="2">
    <source>
        <dbReference type="Proteomes" id="UP000735302"/>
    </source>
</evidence>
<organism evidence="1 2">
    <name type="scientific">Plakobranchus ocellatus</name>
    <dbReference type="NCBI Taxonomy" id="259542"/>
    <lineage>
        <taxon>Eukaryota</taxon>
        <taxon>Metazoa</taxon>
        <taxon>Spiralia</taxon>
        <taxon>Lophotrochozoa</taxon>
        <taxon>Mollusca</taxon>
        <taxon>Gastropoda</taxon>
        <taxon>Heterobranchia</taxon>
        <taxon>Euthyneura</taxon>
        <taxon>Panpulmonata</taxon>
        <taxon>Sacoglossa</taxon>
        <taxon>Placobranchoidea</taxon>
        <taxon>Plakobranchidae</taxon>
        <taxon>Plakobranchus</taxon>
    </lineage>
</organism>